<dbReference type="InterPro" id="IPR024826">
    <property type="entry name" value="DNA_pol_delta/II_ssu"/>
</dbReference>
<evidence type="ECO:0000259" key="6">
    <source>
        <dbReference type="Pfam" id="PF18018"/>
    </source>
</evidence>
<evidence type="ECO:0000259" key="5">
    <source>
        <dbReference type="Pfam" id="PF04042"/>
    </source>
</evidence>
<dbReference type="InterPro" id="IPR041863">
    <property type="entry name" value="PolD2_C"/>
</dbReference>
<dbReference type="GeneID" id="109544688"/>
<dbReference type="Proteomes" id="UP000019118">
    <property type="component" value="Unassembled WGS sequence"/>
</dbReference>
<keyword evidence="3" id="KW-0235">DNA replication</keyword>
<evidence type="ECO:0000256" key="3">
    <source>
        <dbReference type="ARBA" id="ARBA00022705"/>
    </source>
</evidence>
<proteinExistence type="inferred from homology"/>
<dbReference type="InterPro" id="IPR040663">
    <property type="entry name" value="DNA_pol_D_N"/>
</dbReference>
<dbReference type="GO" id="GO:0003677">
    <property type="term" value="F:DNA binding"/>
    <property type="evidence" value="ECO:0007669"/>
    <property type="project" value="InterPro"/>
</dbReference>
<organism evidence="7 8">
    <name type="scientific">Dendroctonus ponderosae</name>
    <name type="common">Mountain pine beetle</name>
    <dbReference type="NCBI Taxonomy" id="77166"/>
    <lineage>
        <taxon>Eukaryota</taxon>
        <taxon>Metazoa</taxon>
        <taxon>Ecdysozoa</taxon>
        <taxon>Arthropoda</taxon>
        <taxon>Hexapoda</taxon>
        <taxon>Insecta</taxon>
        <taxon>Pterygota</taxon>
        <taxon>Neoptera</taxon>
        <taxon>Endopterygota</taxon>
        <taxon>Coleoptera</taxon>
        <taxon>Polyphaga</taxon>
        <taxon>Cucujiformia</taxon>
        <taxon>Curculionidae</taxon>
        <taxon>Scolytinae</taxon>
        <taxon>Dendroctonus</taxon>
    </lineage>
</organism>
<evidence type="ECO:0000256" key="1">
    <source>
        <dbReference type="ARBA" id="ARBA00004123"/>
    </source>
</evidence>
<comment type="similarity">
    <text evidence="2">Belongs to the DNA polymerase delta/II small subunit family.</text>
</comment>
<dbReference type="PANTHER" id="PTHR10416:SF0">
    <property type="entry name" value="DNA POLYMERASE DELTA SUBUNIT 2"/>
    <property type="match status" value="1"/>
</dbReference>
<dbReference type="EnsemblMetazoa" id="XM_019915010.1">
    <property type="protein sequence ID" value="XP_019770569.1"/>
    <property type="gene ID" value="LOC109544688"/>
</dbReference>
<sequence length="432" mass="48777">MSNPKERISLKYTNSSNKFSEPSAEYNNQYCSIYLTRLKCMEPLLMERIEKKWGDKYPICKLHKLTEEKYNKCVVIGTVFKDQKLKPSVLKQLAEGNQLIPQPILTHFTDESDLLFMEDEVQRYQIVGKIDGTKLVTGITCALLGTDIGKGKFEVDEHIFAEFREQVERPIFESAVYVLFVSGLNLVDQANFAPNLQLLIYWLSGAFGDHDKVSKVCRVIIAGNSIRSDAPKAKTTISMISKVTESSDTIEAVKSLDDFLLKLCQVVDVDVMPGEHDPSNHILPQKPMHFCMFPESSQYKSFNQVSNPYRCELDGFKLLGSSGQPIRDIMRFADVSTSLEAMEDCLIWNHLAPTAPDTLGCFPYYDNDPFIIDDCPHTFFCGNQPEFASKIVTGASGQKVCLISIPDFSKTFEAVLLNIQNLDCQTISFETR</sequence>
<dbReference type="GO" id="GO:1902969">
    <property type="term" value="P:mitotic DNA replication"/>
    <property type="evidence" value="ECO:0007669"/>
    <property type="project" value="UniProtKB-ARBA"/>
</dbReference>
<feature type="domain" description="DNA polymerase delta subunit OB-fold" evidence="6">
    <location>
        <begin position="29"/>
        <end position="157"/>
    </location>
</feature>
<comment type="subcellular location">
    <subcellularLocation>
        <location evidence="1">Nucleus</location>
    </subcellularLocation>
</comment>
<protein>
    <recommendedName>
        <fullName evidence="9">DNA polymerase delta subunit 2</fullName>
    </recommendedName>
</protein>
<dbReference type="CDD" id="cd07387">
    <property type="entry name" value="MPP_PolD2_C"/>
    <property type="match status" value="1"/>
</dbReference>
<dbReference type="AlphaFoldDB" id="A0AAR5QBG9"/>
<dbReference type="Pfam" id="PF04042">
    <property type="entry name" value="DNA_pol_E_B"/>
    <property type="match status" value="1"/>
</dbReference>
<keyword evidence="8" id="KW-1185">Reference proteome</keyword>
<dbReference type="InterPro" id="IPR007185">
    <property type="entry name" value="DNA_pol_a/d/e_bsu"/>
</dbReference>
<evidence type="ECO:0008006" key="9">
    <source>
        <dbReference type="Google" id="ProtNLM"/>
    </source>
</evidence>
<reference evidence="8" key="1">
    <citation type="journal article" date="2013" name="Genome Biol.">
        <title>Draft genome of the mountain pine beetle, Dendroctonus ponderosae Hopkins, a major forest pest.</title>
        <authorList>
            <person name="Keeling C.I."/>
            <person name="Yuen M.M."/>
            <person name="Liao N.Y."/>
            <person name="Docking T.R."/>
            <person name="Chan S.K."/>
            <person name="Taylor G.A."/>
            <person name="Palmquist D.L."/>
            <person name="Jackman S.D."/>
            <person name="Nguyen A."/>
            <person name="Li M."/>
            <person name="Henderson H."/>
            <person name="Janes J.K."/>
            <person name="Zhao Y."/>
            <person name="Pandoh P."/>
            <person name="Moore R."/>
            <person name="Sperling F.A."/>
            <person name="Huber D.P."/>
            <person name="Birol I."/>
            <person name="Jones S.J."/>
            <person name="Bohlmann J."/>
        </authorList>
    </citation>
    <scope>NUCLEOTIDE SEQUENCE</scope>
</reference>
<dbReference type="KEGG" id="dpa:109544688"/>
<keyword evidence="4" id="KW-0539">Nucleus</keyword>
<dbReference type="Pfam" id="PF18018">
    <property type="entry name" value="DNA_pol_D_N"/>
    <property type="match status" value="1"/>
</dbReference>
<evidence type="ECO:0000313" key="7">
    <source>
        <dbReference type="EnsemblMetazoa" id="XP_019770569.1"/>
    </source>
</evidence>
<name>A0AAR5QBG9_DENPD</name>
<evidence type="ECO:0000256" key="4">
    <source>
        <dbReference type="ARBA" id="ARBA00023242"/>
    </source>
</evidence>
<dbReference type="Gene3D" id="3.60.21.50">
    <property type="match status" value="1"/>
</dbReference>
<dbReference type="PANTHER" id="PTHR10416">
    <property type="entry name" value="DNA POLYMERASE DELTA SUBUNIT 2"/>
    <property type="match status" value="1"/>
</dbReference>
<dbReference type="FunFam" id="3.60.21.50:FF:000002">
    <property type="entry name" value="DNA polymerase delta small subunit"/>
    <property type="match status" value="1"/>
</dbReference>
<evidence type="ECO:0000256" key="2">
    <source>
        <dbReference type="ARBA" id="ARBA00006035"/>
    </source>
</evidence>
<dbReference type="GO" id="GO:0006271">
    <property type="term" value="P:DNA strand elongation involved in DNA replication"/>
    <property type="evidence" value="ECO:0007669"/>
    <property type="project" value="TreeGrafter"/>
</dbReference>
<dbReference type="CTD" id="5425"/>
<feature type="domain" description="DNA polymerase alpha/delta/epsilon subunit B" evidence="5">
    <location>
        <begin position="178"/>
        <end position="388"/>
    </location>
</feature>
<dbReference type="GO" id="GO:0043625">
    <property type="term" value="C:delta DNA polymerase complex"/>
    <property type="evidence" value="ECO:0007669"/>
    <property type="project" value="TreeGrafter"/>
</dbReference>
<evidence type="ECO:0000313" key="8">
    <source>
        <dbReference type="Proteomes" id="UP000019118"/>
    </source>
</evidence>
<accession>A0AAR5QBG9</accession>
<reference evidence="7" key="2">
    <citation type="submission" date="2024-08" db="UniProtKB">
        <authorList>
            <consortium name="EnsemblMetazoa"/>
        </authorList>
    </citation>
    <scope>IDENTIFICATION</scope>
</reference>